<gene>
    <name evidence="1" type="ORF">BDP55DRAFT_131796</name>
</gene>
<comment type="caution">
    <text evidence="1">The sequence shown here is derived from an EMBL/GenBank/DDBJ whole genome shotgun (WGS) entry which is preliminary data.</text>
</comment>
<reference evidence="1" key="1">
    <citation type="submission" date="2021-06" db="EMBL/GenBank/DDBJ databases">
        <title>Comparative genomics, transcriptomics and evolutionary studies reveal genomic signatures of adaptation to plant cell wall in hemibiotrophic fungi.</title>
        <authorList>
            <consortium name="DOE Joint Genome Institute"/>
            <person name="Baroncelli R."/>
            <person name="Diaz J.F."/>
            <person name="Benocci T."/>
            <person name="Peng M."/>
            <person name="Battaglia E."/>
            <person name="Haridas S."/>
            <person name="Andreopoulos W."/>
            <person name="Labutti K."/>
            <person name="Pangilinan J."/>
            <person name="Floch G.L."/>
            <person name="Makela M.R."/>
            <person name="Henrissat B."/>
            <person name="Grigoriev I.V."/>
            <person name="Crouch J.A."/>
            <person name="De Vries R.P."/>
            <person name="Sukno S.A."/>
            <person name="Thon M.R."/>
        </authorList>
    </citation>
    <scope>NUCLEOTIDE SEQUENCE</scope>
    <source>
        <strain evidence="1">CBS 193.32</strain>
    </source>
</reference>
<keyword evidence="2" id="KW-1185">Reference proteome</keyword>
<dbReference type="EMBL" id="JAHMHR010000002">
    <property type="protein sequence ID" value="KAK1700430.1"/>
    <property type="molecule type" value="Genomic_DNA"/>
</dbReference>
<organism evidence="1 2">
    <name type="scientific">Colletotrichum godetiae</name>
    <dbReference type="NCBI Taxonomy" id="1209918"/>
    <lineage>
        <taxon>Eukaryota</taxon>
        <taxon>Fungi</taxon>
        <taxon>Dikarya</taxon>
        <taxon>Ascomycota</taxon>
        <taxon>Pezizomycotina</taxon>
        <taxon>Sordariomycetes</taxon>
        <taxon>Hypocreomycetidae</taxon>
        <taxon>Glomerellales</taxon>
        <taxon>Glomerellaceae</taxon>
        <taxon>Colletotrichum</taxon>
        <taxon>Colletotrichum acutatum species complex</taxon>
    </lineage>
</organism>
<accession>A0AAJ0AZM8</accession>
<sequence length="71" mass="7723">MSCLGPALLTVVRSTFGLALSVRRPRYFVEYGASRIIPSFFHSQALKQGNATKFNGQEVESGPSCQLKGNC</sequence>
<name>A0AAJ0AZM8_9PEZI</name>
<evidence type="ECO:0000313" key="1">
    <source>
        <dbReference type="EMBL" id="KAK1700430.1"/>
    </source>
</evidence>
<dbReference type="Proteomes" id="UP001224890">
    <property type="component" value="Unassembled WGS sequence"/>
</dbReference>
<dbReference type="AlphaFoldDB" id="A0AAJ0AZM8"/>
<protein>
    <submittedName>
        <fullName evidence="1">Uncharacterized protein</fullName>
    </submittedName>
</protein>
<dbReference type="GeneID" id="85450036"/>
<dbReference type="RefSeq" id="XP_060436187.1">
    <property type="nucleotide sequence ID" value="XM_060565510.1"/>
</dbReference>
<evidence type="ECO:0000313" key="2">
    <source>
        <dbReference type="Proteomes" id="UP001224890"/>
    </source>
</evidence>
<proteinExistence type="predicted"/>